<feature type="signal peptide" evidence="4">
    <location>
        <begin position="1"/>
        <end position="21"/>
    </location>
</feature>
<dbReference type="Gene3D" id="2.30.30.760">
    <property type="match status" value="1"/>
</dbReference>
<keyword evidence="2 4" id="KW-0732">Signal</keyword>
<dbReference type="InterPro" id="IPR017585">
    <property type="entry name" value="SAF_FlgA"/>
</dbReference>
<dbReference type="GO" id="GO:0044780">
    <property type="term" value="P:bacterial-type flagellum assembly"/>
    <property type="evidence" value="ECO:0007669"/>
    <property type="project" value="InterPro"/>
</dbReference>
<dbReference type="InterPro" id="IPR013974">
    <property type="entry name" value="SAF"/>
</dbReference>
<evidence type="ECO:0000256" key="4">
    <source>
        <dbReference type="RuleBase" id="RU362063"/>
    </source>
</evidence>
<comment type="caution">
    <text evidence="6">The sequence shown here is derived from an EMBL/GenBank/DDBJ whole genome shotgun (WGS) entry which is preliminary data.</text>
</comment>
<reference evidence="6" key="1">
    <citation type="submission" date="2021-03" db="EMBL/GenBank/DDBJ databases">
        <title>Sagittula salina sp. nov. strain M10.9X isolated from the marine waste.</title>
        <authorList>
            <person name="Satari L."/>
            <person name="Molina-Menor E."/>
            <person name="Vidal-Verdu A."/>
            <person name="Pascual J."/>
            <person name="Pereto J."/>
            <person name="Porcar M."/>
        </authorList>
    </citation>
    <scope>NUCLEOTIDE SEQUENCE</scope>
    <source>
        <strain evidence="6">M10.9X</strain>
    </source>
</reference>
<keyword evidence="6" id="KW-0282">Flagellum</keyword>
<feature type="chain" id="PRO_5038169371" description="Flagella basal body P-ring formation protein FlgA" evidence="4">
    <location>
        <begin position="22"/>
        <end position="221"/>
    </location>
</feature>
<dbReference type="RefSeq" id="WP_209363055.1">
    <property type="nucleotide sequence ID" value="NZ_JAGISH010000014.1"/>
</dbReference>
<keyword evidence="3 4" id="KW-0574">Periplasm</keyword>
<keyword evidence="6" id="KW-0969">Cilium</keyword>
<keyword evidence="6" id="KW-0966">Cell projection</keyword>
<protein>
    <recommendedName>
        <fullName evidence="4">Flagella basal body P-ring formation protein FlgA</fullName>
    </recommendedName>
</protein>
<comment type="subcellular location">
    <subcellularLocation>
        <location evidence="1 4">Periplasm</location>
    </subcellularLocation>
</comment>
<evidence type="ECO:0000259" key="5">
    <source>
        <dbReference type="SMART" id="SM00858"/>
    </source>
</evidence>
<dbReference type="InterPro" id="IPR039246">
    <property type="entry name" value="Flagellar_FlgA"/>
</dbReference>
<dbReference type="Proteomes" id="UP000675940">
    <property type="component" value="Unassembled WGS sequence"/>
</dbReference>
<dbReference type="AlphaFoldDB" id="A0A940S2Z0"/>
<gene>
    <name evidence="6" type="primary">flgA</name>
    <name evidence="6" type="ORF">J5474_19065</name>
</gene>
<evidence type="ECO:0000313" key="6">
    <source>
        <dbReference type="EMBL" id="MBP0484577.1"/>
    </source>
</evidence>
<proteinExistence type="inferred from homology"/>
<dbReference type="GO" id="GO:0042597">
    <property type="term" value="C:periplasmic space"/>
    <property type="evidence" value="ECO:0007669"/>
    <property type="project" value="UniProtKB-SubCell"/>
</dbReference>
<dbReference type="PANTHER" id="PTHR36307">
    <property type="entry name" value="FLAGELLA BASAL BODY P-RING FORMATION PROTEIN FLGA"/>
    <property type="match status" value="1"/>
</dbReference>
<dbReference type="Pfam" id="PF13144">
    <property type="entry name" value="ChapFlgA"/>
    <property type="match status" value="1"/>
</dbReference>
<dbReference type="EMBL" id="JAGISH010000014">
    <property type="protein sequence ID" value="MBP0484577.1"/>
    <property type="molecule type" value="Genomic_DNA"/>
</dbReference>
<evidence type="ECO:0000256" key="2">
    <source>
        <dbReference type="ARBA" id="ARBA00022729"/>
    </source>
</evidence>
<sequence length="221" mass="24238">MHRALPLLLAALTLLAPALRAETPDVLIDEQVRQNWEGRLPIDAVLKLRFTQGADLQDADLISAFWMDRDTGRFLANAVTEDGLTHRLAGIAVAQLSIPVPTRQLMPGQIVSKSDFNMVDLPLRRVGAYTVTAAEDLEGMQVRRMLSPGRPVMSQSVIQPLVITRGDKVNILYDDGRLVVTAPGRALDDAHKGQDVRIVNLVSNTPLVAIAREEGLVEVIR</sequence>
<dbReference type="PANTHER" id="PTHR36307:SF1">
    <property type="entry name" value="FLAGELLA BASAL BODY P-RING FORMATION PROTEIN FLGA"/>
    <property type="match status" value="1"/>
</dbReference>
<evidence type="ECO:0000256" key="3">
    <source>
        <dbReference type="ARBA" id="ARBA00022764"/>
    </source>
</evidence>
<name>A0A940S2Z0_9RHOB</name>
<accession>A0A940S2Z0</accession>
<evidence type="ECO:0000313" key="7">
    <source>
        <dbReference type="Proteomes" id="UP000675940"/>
    </source>
</evidence>
<feature type="domain" description="SAF" evidence="5">
    <location>
        <begin position="96"/>
        <end position="158"/>
    </location>
</feature>
<dbReference type="SMART" id="SM00858">
    <property type="entry name" value="SAF"/>
    <property type="match status" value="1"/>
</dbReference>
<dbReference type="Gene3D" id="3.90.1210.10">
    <property type="entry name" value="Antifreeze-like/N-acetylneuraminic acid synthase C-terminal domain"/>
    <property type="match status" value="1"/>
</dbReference>
<dbReference type="NCBIfam" id="TIGR03170">
    <property type="entry name" value="flgA_cterm"/>
    <property type="match status" value="1"/>
</dbReference>
<dbReference type="CDD" id="cd11614">
    <property type="entry name" value="SAF_CpaB_FlgA_like"/>
    <property type="match status" value="1"/>
</dbReference>
<keyword evidence="7" id="KW-1185">Reference proteome</keyword>
<organism evidence="6 7">
    <name type="scientific">Sagittula salina</name>
    <dbReference type="NCBI Taxonomy" id="2820268"/>
    <lineage>
        <taxon>Bacteria</taxon>
        <taxon>Pseudomonadati</taxon>
        <taxon>Pseudomonadota</taxon>
        <taxon>Alphaproteobacteria</taxon>
        <taxon>Rhodobacterales</taxon>
        <taxon>Roseobacteraceae</taxon>
        <taxon>Sagittula</taxon>
    </lineage>
</organism>
<keyword evidence="4" id="KW-1005">Bacterial flagellum biogenesis</keyword>
<comment type="function">
    <text evidence="4">Involved in the assembly process of the P-ring formation. It may associate with FlgF on the rod constituting a structure essential for the P-ring assembly or may act as a modulator protein for the P-ring assembly.</text>
</comment>
<comment type="similarity">
    <text evidence="4">Belongs to the FlgA family.</text>
</comment>
<evidence type="ECO:0000256" key="1">
    <source>
        <dbReference type="ARBA" id="ARBA00004418"/>
    </source>
</evidence>